<organism evidence="3 4">
    <name type="scientific">Metabacillus sediminilitoris</name>
    <dbReference type="NCBI Taxonomy" id="2567941"/>
    <lineage>
        <taxon>Bacteria</taxon>
        <taxon>Bacillati</taxon>
        <taxon>Bacillota</taxon>
        <taxon>Bacilli</taxon>
        <taxon>Bacillales</taxon>
        <taxon>Bacillaceae</taxon>
        <taxon>Metabacillus</taxon>
    </lineage>
</organism>
<keyword evidence="4" id="KW-1185">Reference proteome</keyword>
<evidence type="ECO:0000313" key="4">
    <source>
        <dbReference type="Proteomes" id="UP000310334"/>
    </source>
</evidence>
<dbReference type="PROSITE" id="PS51257">
    <property type="entry name" value="PROKAR_LIPOPROTEIN"/>
    <property type="match status" value="1"/>
</dbReference>
<dbReference type="OrthoDB" id="1267107at2"/>
<feature type="region of interest" description="Disordered" evidence="1">
    <location>
        <begin position="25"/>
        <end position="67"/>
    </location>
</feature>
<evidence type="ECO:0000256" key="1">
    <source>
        <dbReference type="SAM" id="MobiDB-lite"/>
    </source>
</evidence>
<evidence type="ECO:0000256" key="2">
    <source>
        <dbReference type="SAM" id="SignalP"/>
    </source>
</evidence>
<dbReference type="RefSeq" id="WP_136355886.1">
    <property type="nucleotide sequence ID" value="NZ_CP046266.1"/>
</dbReference>
<accession>A0A4S4BTG2</accession>
<protein>
    <recommendedName>
        <fullName evidence="5">Lipoprotein</fullName>
    </recommendedName>
</protein>
<keyword evidence="2" id="KW-0732">Signal</keyword>
<comment type="caution">
    <text evidence="3">The sequence shown here is derived from an EMBL/GenBank/DDBJ whole genome shotgun (WGS) entry which is preliminary data.</text>
</comment>
<feature type="chain" id="PRO_5039362935" description="Lipoprotein" evidence="2">
    <location>
        <begin position="19"/>
        <end position="228"/>
    </location>
</feature>
<dbReference type="AlphaFoldDB" id="A0A4S4BTG2"/>
<feature type="compositionally biased region" description="Basic and acidic residues" evidence="1">
    <location>
        <begin position="25"/>
        <end position="36"/>
    </location>
</feature>
<dbReference type="EMBL" id="SSNT01000012">
    <property type="protein sequence ID" value="THF78196.1"/>
    <property type="molecule type" value="Genomic_DNA"/>
</dbReference>
<dbReference type="Proteomes" id="UP000310334">
    <property type="component" value="Unassembled WGS sequence"/>
</dbReference>
<name>A0A4S4BTG2_9BACI</name>
<feature type="compositionally biased region" description="Basic and acidic residues" evidence="1">
    <location>
        <begin position="47"/>
        <end position="67"/>
    </location>
</feature>
<gene>
    <name evidence="3" type="ORF">E6W99_16720</name>
</gene>
<proteinExistence type="predicted"/>
<evidence type="ECO:0008006" key="5">
    <source>
        <dbReference type="Google" id="ProtNLM"/>
    </source>
</evidence>
<sequence>MKKLILPFILLTMFMSTACGNQAANEKELEGDKPQEADEEIANEGASESKTDDNKNNQTNDESKEIVQKNAEEVLKLLKAKDGEELSAYVHPEKGVLFSPYVYIESDAVTFDKEKIKGFFEDTKTYTWGAQDGSGEPIELTPSEYEKKYIYNGDFEQADEITVDRVESRGNTIRNISKVFPNSHTVEYYIKGTEENDNMDWKALNLVFEQDAQGEWKLVAIVHDQWTI</sequence>
<reference evidence="3 4" key="1">
    <citation type="submission" date="2019-04" db="EMBL/GenBank/DDBJ databases">
        <title>Bacillus sediminilitoris sp. nov., isolated from a tidal flat sediment on the East China Sea.</title>
        <authorList>
            <person name="Wei Y."/>
            <person name="Mao H."/>
            <person name="Fang J."/>
        </authorList>
    </citation>
    <scope>NUCLEOTIDE SEQUENCE [LARGE SCALE GENOMIC DNA]</scope>
    <source>
        <strain evidence="3 4">DSL-17</strain>
    </source>
</reference>
<feature type="signal peptide" evidence="2">
    <location>
        <begin position="1"/>
        <end position="18"/>
    </location>
</feature>
<evidence type="ECO:0000313" key="3">
    <source>
        <dbReference type="EMBL" id="THF78196.1"/>
    </source>
</evidence>